<feature type="compositionally biased region" description="Polar residues" evidence="1">
    <location>
        <begin position="20"/>
        <end position="39"/>
    </location>
</feature>
<accession>A0A2P2JBP4</accession>
<dbReference type="AlphaFoldDB" id="A0A2P2JBP4"/>
<evidence type="ECO:0000256" key="1">
    <source>
        <dbReference type="SAM" id="MobiDB-lite"/>
    </source>
</evidence>
<proteinExistence type="predicted"/>
<organism evidence="2">
    <name type="scientific">Rhizophora mucronata</name>
    <name type="common">Asiatic mangrove</name>
    <dbReference type="NCBI Taxonomy" id="61149"/>
    <lineage>
        <taxon>Eukaryota</taxon>
        <taxon>Viridiplantae</taxon>
        <taxon>Streptophyta</taxon>
        <taxon>Embryophyta</taxon>
        <taxon>Tracheophyta</taxon>
        <taxon>Spermatophyta</taxon>
        <taxon>Magnoliopsida</taxon>
        <taxon>eudicotyledons</taxon>
        <taxon>Gunneridae</taxon>
        <taxon>Pentapetalae</taxon>
        <taxon>rosids</taxon>
        <taxon>fabids</taxon>
        <taxon>Malpighiales</taxon>
        <taxon>Rhizophoraceae</taxon>
        <taxon>Rhizophora</taxon>
    </lineage>
</organism>
<sequence length="97" mass="10669">MHYGNPGGDLDESTKRLVESGNSVNLESHANECDSAQETDISKEADHLVDSSVQQSSIEYVDKNSVSLSTETYDPIKHGLPLHLEINFLEFSVGNFT</sequence>
<feature type="region of interest" description="Disordered" evidence="1">
    <location>
        <begin position="20"/>
        <end position="41"/>
    </location>
</feature>
<dbReference type="EMBL" id="GGEC01010408">
    <property type="protein sequence ID" value="MBW90891.1"/>
    <property type="molecule type" value="Transcribed_RNA"/>
</dbReference>
<evidence type="ECO:0000313" key="2">
    <source>
        <dbReference type="EMBL" id="MBW90891.1"/>
    </source>
</evidence>
<name>A0A2P2JBP4_RHIMU</name>
<protein>
    <submittedName>
        <fullName evidence="2">Uncharacterized protein</fullName>
    </submittedName>
</protein>
<reference evidence="2" key="1">
    <citation type="submission" date="2018-02" db="EMBL/GenBank/DDBJ databases">
        <title>Rhizophora mucronata_Transcriptome.</title>
        <authorList>
            <person name="Meera S.P."/>
            <person name="Sreeshan A."/>
            <person name="Augustine A."/>
        </authorList>
    </citation>
    <scope>NUCLEOTIDE SEQUENCE</scope>
    <source>
        <tissue evidence="2">Leaf</tissue>
    </source>
</reference>